<feature type="transmembrane region" description="Helical" evidence="7">
    <location>
        <begin position="216"/>
        <end position="240"/>
    </location>
</feature>
<dbReference type="GO" id="GO:0016020">
    <property type="term" value="C:membrane"/>
    <property type="evidence" value="ECO:0007669"/>
    <property type="project" value="UniProtKB-SubCell"/>
</dbReference>
<reference evidence="9" key="1">
    <citation type="submission" date="2021-06" db="EMBL/GenBank/DDBJ databases">
        <authorList>
            <person name="Kallberg Y."/>
            <person name="Tangrot J."/>
            <person name="Rosling A."/>
        </authorList>
    </citation>
    <scope>NUCLEOTIDE SEQUENCE</scope>
    <source>
        <strain evidence="9">MT106</strain>
    </source>
</reference>
<dbReference type="InterPro" id="IPR038770">
    <property type="entry name" value="Na+/solute_symporter_sf"/>
</dbReference>
<evidence type="ECO:0000256" key="7">
    <source>
        <dbReference type="SAM" id="Phobius"/>
    </source>
</evidence>
<evidence type="ECO:0000313" key="9">
    <source>
        <dbReference type="EMBL" id="CAG8516018.1"/>
    </source>
</evidence>
<evidence type="ECO:0000256" key="1">
    <source>
        <dbReference type="ARBA" id="ARBA00004141"/>
    </source>
</evidence>
<dbReference type="Pfam" id="PF00999">
    <property type="entry name" value="Na_H_Exchanger"/>
    <property type="match status" value="1"/>
</dbReference>
<dbReference type="AlphaFoldDB" id="A0A9N9A2S7"/>
<proteinExistence type="predicted"/>
<sequence length="883" mass="96346">MVATDQGGVISGHNPAAYNKSNPLVLFIIQATIIIATTRGLNVFISRFRQPRVISEVLGGIILGPSVLGNIPRFNSTIFPADSLPYLKLVADLGLVLYLFLVGVELDLRLLTRNAKIALSISAAGMILPFALGTAVGYGLYDVNNLPNVTFPNFLLFIGVAMSITAFPVLARIVTELKLLRTNVGITALCAAVGDDVTAWVLLALVVSILNSSNTLTALYVFLLALAWTLILAFVIRPILLRIIVTTGSNDNGPSVTMMSLTLLLVFISAFVTDSIGVHAIFGGFMVGVIIPHDGGFALGINEKLEDLVHIIFLPLYFALSGLKTQIGLLDDGTLWGYVFLVIFVAMFGKICGVTLIARLGKMSWRESLTVGVFMSFISAKIFAILVVMAIVTTCLTTPLVTYLYPRKYHKSYPYKTGNDGKLAIETIRTRGSDDTLGEKTQPNKILVVLNHVEYLPAMMTLIQLLRPSRSFTKPLAINSSEKKERPQSMVETENSTNHQAILLDSSTPAISSQDLITVNALRLIELTERLTTIMKLHETEETILHDPIMNVFRTFGQMHFVNVKANLAVVRFDEFPDRVAQSAKETSSDLVIIPWSGAGTITEDPSNSHDIIMGSRENKNTSPHTAHFVQKVFSEVSTNVGVFVDRGLGVVPGGFSLESDSSHTIKIFFPFFGGIDDREALTFVARLIEHPYISAIVILRIKKFTESIANDTSISVVTDSKFDANTKKRDEITADAALTRPSLTHQISSATIPNVGDHTVDRGVSEEADQTLISHYFDVGRGALISNSKISYNEVVSTTPMQTVIQRAKEVVSRKDLVVIGRGRVNAAISHREEWIELIKKDGMMGYSHDNLIRKSLGIPAEGLLVGGVPASILVIQGKKHT</sequence>
<feature type="transmembrane region" description="Helical" evidence="7">
    <location>
        <begin position="278"/>
        <end position="301"/>
    </location>
</feature>
<evidence type="ECO:0000256" key="6">
    <source>
        <dbReference type="ARBA" id="ARBA00023136"/>
    </source>
</evidence>
<feature type="transmembrane region" description="Helical" evidence="7">
    <location>
        <begin position="153"/>
        <end position="174"/>
    </location>
</feature>
<name>A0A9N9A2S7_9GLOM</name>
<keyword evidence="4 7" id="KW-1133">Transmembrane helix</keyword>
<dbReference type="GO" id="GO:1902600">
    <property type="term" value="P:proton transmembrane transport"/>
    <property type="evidence" value="ECO:0007669"/>
    <property type="project" value="InterPro"/>
</dbReference>
<dbReference type="OrthoDB" id="2687058at2759"/>
<gene>
    <name evidence="9" type="ORF">AGERDE_LOCUS4986</name>
</gene>
<evidence type="ECO:0000256" key="2">
    <source>
        <dbReference type="ARBA" id="ARBA00022448"/>
    </source>
</evidence>
<dbReference type="PANTHER" id="PTHR32468:SF0">
    <property type="entry name" value="K(+)_H(+) ANTIPORTER 1"/>
    <property type="match status" value="1"/>
</dbReference>
<evidence type="ECO:0000259" key="8">
    <source>
        <dbReference type="Pfam" id="PF00999"/>
    </source>
</evidence>
<feature type="transmembrane region" description="Helical" evidence="7">
    <location>
        <begin position="186"/>
        <end position="210"/>
    </location>
</feature>
<feature type="transmembrane region" description="Helical" evidence="7">
    <location>
        <begin position="369"/>
        <end position="392"/>
    </location>
</feature>
<keyword evidence="3 7" id="KW-0812">Transmembrane</keyword>
<comment type="caution">
    <text evidence="9">The sequence shown here is derived from an EMBL/GenBank/DDBJ whole genome shotgun (WGS) entry which is preliminary data.</text>
</comment>
<feature type="transmembrane region" description="Helical" evidence="7">
    <location>
        <begin position="24"/>
        <end position="45"/>
    </location>
</feature>
<dbReference type="EMBL" id="CAJVPL010000628">
    <property type="protein sequence ID" value="CAG8516018.1"/>
    <property type="molecule type" value="Genomic_DNA"/>
</dbReference>
<feature type="transmembrane region" description="Helical" evidence="7">
    <location>
        <begin position="86"/>
        <end position="106"/>
    </location>
</feature>
<feature type="transmembrane region" description="Helical" evidence="7">
    <location>
        <begin position="308"/>
        <end position="329"/>
    </location>
</feature>
<feature type="transmembrane region" description="Helical" evidence="7">
    <location>
        <begin position="57"/>
        <end position="74"/>
    </location>
</feature>
<dbReference type="Proteomes" id="UP000789831">
    <property type="component" value="Unassembled WGS sequence"/>
</dbReference>
<dbReference type="Gene3D" id="1.20.1530.20">
    <property type="match status" value="1"/>
</dbReference>
<feature type="transmembrane region" description="Helical" evidence="7">
    <location>
        <begin position="118"/>
        <end position="141"/>
    </location>
</feature>
<dbReference type="GO" id="GO:0015297">
    <property type="term" value="F:antiporter activity"/>
    <property type="evidence" value="ECO:0007669"/>
    <property type="project" value="InterPro"/>
</dbReference>
<feature type="transmembrane region" description="Helical" evidence="7">
    <location>
        <begin position="335"/>
        <end position="357"/>
    </location>
</feature>
<dbReference type="InterPro" id="IPR050794">
    <property type="entry name" value="CPA2_transporter"/>
</dbReference>
<evidence type="ECO:0000313" key="10">
    <source>
        <dbReference type="Proteomes" id="UP000789831"/>
    </source>
</evidence>
<evidence type="ECO:0000256" key="3">
    <source>
        <dbReference type="ARBA" id="ARBA00022692"/>
    </source>
</evidence>
<keyword evidence="6 7" id="KW-0472">Membrane</keyword>
<dbReference type="InterPro" id="IPR006153">
    <property type="entry name" value="Cation/H_exchanger_TM"/>
</dbReference>
<keyword evidence="10" id="KW-1185">Reference proteome</keyword>
<keyword evidence="5" id="KW-0406">Ion transport</keyword>
<keyword evidence="2" id="KW-0813">Transport</keyword>
<feature type="domain" description="Cation/H+ exchanger transmembrane" evidence="8">
    <location>
        <begin position="34"/>
        <end position="387"/>
    </location>
</feature>
<accession>A0A9N9A2S7</accession>
<dbReference type="PANTHER" id="PTHR32468">
    <property type="entry name" value="CATION/H + ANTIPORTER"/>
    <property type="match status" value="1"/>
</dbReference>
<protein>
    <submittedName>
        <fullName evidence="9">9200_t:CDS:1</fullName>
    </submittedName>
</protein>
<organism evidence="9 10">
    <name type="scientific">Ambispora gerdemannii</name>
    <dbReference type="NCBI Taxonomy" id="144530"/>
    <lineage>
        <taxon>Eukaryota</taxon>
        <taxon>Fungi</taxon>
        <taxon>Fungi incertae sedis</taxon>
        <taxon>Mucoromycota</taxon>
        <taxon>Glomeromycotina</taxon>
        <taxon>Glomeromycetes</taxon>
        <taxon>Archaeosporales</taxon>
        <taxon>Ambisporaceae</taxon>
        <taxon>Ambispora</taxon>
    </lineage>
</organism>
<comment type="subcellular location">
    <subcellularLocation>
        <location evidence="1">Membrane</location>
        <topology evidence="1">Multi-pass membrane protein</topology>
    </subcellularLocation>
</comment>
<feature type="transmembrane region" description="Helical" evidence="7">
    <location>
        <begin position="252"/>
        <end position="272"/>
    </location>
</feature>
<evidence type="ECO:0000256" key="4">
    <source>
        <dbReference type="ARBA" id="ARBA00022989"/>
    </source>
</evidence>
<evidence type="ECO:0000256" key="5">
    <source>
        <dbReference type="ARBA" id="ARBA00023065"/>
    </source>
</evidence>